<protein>
    <submittedName>
        <fullName evidence="2">F-box/LRR-repeat protein</fullName>
    </submittedName>
</protein>
<dbReference type="InterPro" id="IPR055294">
    <property type="entry name" value="FBL60-like"/>
</dbReference>
<dbReference type="ExpressionAtlas" id="A0A2K3LQX5">
    <property type="expression patterns" value="baseline"/>
</dbReference>
<dbReference type="Gene3D" id="3.80.10.10">
    <property type="entry name" value="Ribonuclease Inhibitor"/>
    <property type="match status" value="1"/>
</dbReference>
<dbReference type="CDD" id="cd22160">
    <property type="entry name" value="F-box_AtFBL13-like"/>
    <property type="match status" value="1"/>
</dbReference>
<dbReference type="PROSITE" id="PS50181">
    <property type="entry name" value="FBOX"/>
    <property type="match status" value="1"/>
</dbReference>
<reference evidence="2 3" key="2">
    <citation type="journal article" date="2017" name="Front. Plant Sci.">
        <title>Gene Classification and Mining of Molecular Markers Useful in Red Clover (Trifolium pratense) Breeding.</title>
        <authorList>
            <person name="Istvanek J."/>
            <person name="Dluhosova J."/>
            <person name="Dluhos P."/>
            <person name="Patkova L."/>
            <person name="Nedelnik J."/>
            <person name="Repkova J."/>
        </authorList>
    </citation>
    <scope>NUCLEOTIDE SEQUENCE [LARGE SCALE GENOMIC DNA]</scope>
    <source>
        <strain evidence="3">cv. Tatra</strain>
        <tissue evidence="2">Young leaves</tissue>
    </source>
</reference>
<dbReference type="Pfam" id="PF24758">
    <property type="entry name" value="LRR_At5g56370"/>
    <property type="match status" value="1"/>
</dbReference>
<dbReference type="InterPro" id="IPR032675">
    <property type="entry name" value="LRR_dom_sf"/>
</dbReference>
<feature type="non-terminal residue" evidence="2">
    <location>
        <position position="1"/>
    </location>
</feature>
<evidence type="ECO:0000259" key="1">
    <source>
        <dbReference type="PROSITE" id="PS50181"/>
    </source>
</evidence>
<dbReference type="InterPro" id="IPR053781">
    <property type="entry name" value="F-box_AtFBL13-like"/>
</dbReference>
<feature type="domain" description="F-box" evidence="1">
    <location>
        <begin position="18"/>
        <end position="54"/>
    </location>
</feature>
<dbReference type="InterPro" id="IPR055411">
    <property type="entry name" value="LRR_FXL15/At3g58940/PEG3-like"/>
</dbReference>
<accession>A0A2K3LQX5</accession>
<organism evidence="2 3">
    <name type="scientific">Trifolium pratense</name>
    <name type="common">Red clover</name>
    <dbReference type="NCBI Taxonomy" id="57577"/>
    <lineage>
        <taxon>Eukaryota</taxon>
        <taxon>Viridiplantae</taxon>
        <taxon>Streptophyta</taxon>
        <taxon>Embryophyta</taxon>
        <taxon>Tracheophyta</taxon>
        <taxon>Spermatophyta</taxon>
        <taxon>Magnoliopsida</taxon>
        <taxon>eudicotyledons</taxon>
        <taxon>Gunneridae</taxon>
        <taxon>Pentapetalae</taxon>
        <taxon>rosids</taxon>
        <taxon>fabids</taxon>
        <taxon>Fabales</taxon>
        <taxon>Fabaceae</taxon>
        <taxon>Papilionoideae</taxon>
        <taxon>50 kb inversion clade</taxon>
        <taxon>NPAAA clade</taxon>
        <taxon>Hologalegina</taxon>
        <taxon>IRL clade</taxon>
        <taxon>Trifolieae</taxon>
        <taxon>Trifolium</taxon>
    </lineage>
</organism>
<reference evidence="2 3" key="1">
    <citation type="journal article" date="2014" name="Am. J. Bot.">
        <title>Genome assembly and annotation for red clover (Trifolium pratense; Fabaceae).</title>
        <authorList>
            <person name="Istvanek J."/>
            <person name="Jaros M."/>
            <person name="Krenek A."/>
            <person name="Repkova J."/>
        </authorList>
    </citation>
    <scope>NUCLEOTIDE SEQUENCE [LARGE SCALE GENOMIC DNA]</scope>
    <source>
        <strain evidence="3">cv. Tatra</strain>
        <tissue evidence="2">Young leaves</tissue>
    </source>
</reference>
<dbReference type="AlphaFoldDB" id="A0A2K3LQX5"/>
<comment type="caution">
    <text evidence="2">The sequence shown here is derived from an EMBL/GenBank/DDBJ whole genome shotgun (WGS) entry which is preliminary data.</text>
</comment>
<dbReference type="SUPFAM" id="SSF81383">
    <property type="entry name" value="F-box domain"/>
    <property type="match status" value="1"/>
</dbReference>
<dbReference type="Pfam" id="PF00646">
    <property type="entry name" value="F-box"/>
    <property type="match status" value="1"/>
</dbReference>
<evidence type="ECO:0000313" key="2">
    <source>
        <dbReference type="EMBL" id="PNX80938.1"/>
    </source>
</evidence>
<dbReference type="EMBL" id="ASHM01038912">
    <property type="protein sequence ID" value="PNX80938.1"/>
    <property type="molecule type" value="Genomic_DNA"/>
</dbReference>
<dbReference type="PANTHER" id="PTHR31293">
    <property type="entry name" value="RNI-LIKE SUPERFAMILY PROTEIN"/>
    <property type="match status" value="1"/>
</dbReference>
<evidence type="ECO:0000313" key="3">
    <source>
        <dbReference type="Proteomes" id="UP000236291"/>
    </source>
</evidence>
<gene>
    <name evidence="2" type="ORF">L195_g036952</name>
</gene>
<dbReference type="Gene3D" id="1.20.1280.50">
    <property type="match status" value="1"/>
</dbReference>
<dbReference type="InterPro" id="IPR036047">
    <property type="entry name" value="F-box-like_dom_sf"/>
</dbReference>
<proteinExistence type="predicted"/>
<dbReference type="SMART" id="SM00256">
    <property type="entry name" value="FBOX"/>
    <property type="match status" value="1"/>
</dbReference>
<dbReference type="SUPFAM" id="SSF52047">
    <property type="entry name" value="RNI-like"/>
    <property type="match status" value="1"/>
</dbReference>
<name>A0A2K3LQX5_TRIPR</name>
<dbReference type="InterPro" id="IPR001810">
    <property type="entry name" value="F-box_dom"/>
</dbReference>
<dbReference type="PANTHER" id="PTHR31293:SF12">
    <property type="entry name" value="RNI-LIKE SUPERFAMILY PROTEIN"/>
    <property type="match status" value="1"/>
</dbReference>
<sequence length="372" mass="43069">VVRGPSYTLVKRRKISMMDMISTLPDDILCHVLSFLKTKQAVATSILSKRWKHLWLSVPVLDFSRTRVTDQQANFRFHDFVYSVLLSRDSALPVKFFRLYVMYSYTQHVNLIMPSVSKWINFVLQRGGLEYLDLYMDTSGWPTLPINILSCTTLVALKLCFFRVVDHRFSSVLLLPSLKTLHLHLIRFAKRQDFMFLLAACPNLEDLLISALLFDDEEDSLSCNEWKNFSLSNLTKANVDSYYFQFPMKVLHNVQSLSMCIAQAHCFNDAIPTFHNLTCMHLESLNNRCHFIVEVFKHCPKLQELYVDEDGMNSNYQTWTKKDDKENWVDPNFVPQCLSLHLRVFCFSSVFGLQGELQLASCCAQVGNAILK</sequence>
<dbReference type="STRING" id="57577.A0A2K3LQX5"/>
<dbReference type="Proteomes" id="UP000236291">
    <property type="component" value="Unassembled WGS sequence"/>
</dbReference>